<comment type="caution">
    <text evidence="2">The sequence shown here is derived from an EMBL/GenBank/DDBJ whole genome shotgun (WGS) entry which is preliminary data.</text>
</comment>
<dbReference type="AlphaFoldDB" id="A0A3D9HJE6"/>
<evidence type="ECO:0000256" key="1">
    <source>
        <dbReference type="SAM" id="SignalP"/>
    </source>
</evidence>
<proteinExistence type="predicted"/>
<sequence>MNLLKMKAQHILTYCISIAILLLLHVSASAQNDSIPKPVSDSLVVKQKYGLRIAGDIGKLARSFLDEDYTGFEVAADFRIKQNLYIAGELGFEEKNTITDYLDVSTTGSYLKAGIDYNMYDNWLDMDNMVFAGFRVGASSFSHDRNSFNIYSTNQYWTPQLSVDELEEFNGLTAFWTELILGMKVELFNNLYMGLNVQLKLLVSETQPNNFENLYVPGYGRTYDSTSIGAGYSYTLGYRIPLYKKAK</sequence>
<gene>
    <name evidence="2" type="ORF">DFQ02_102406</name>
</gene>
<feature type="signal peptide" evidence="1">
    <location>
        <begin position="1"/>
        <end position="30"/>
    </location>
</feature>
<name>A0A3D9HJE6_9FLAO</name>
<dbReference type="EMBL" id="QRDX01000002">
    <property type="protein sequence ID" value="RED49627.1"/>
    <property type="molecule type" value="Genomic_DNA"/>
</dbReference>
<dbReference type="RefSeq" id="WP_245940208.1">
    <property type="nucleotide sequence ID" value="NZ_QRDX01000002.1"/>
</dbReference>
<dbReference type="InterPro" id="IPR046111">
    <property type="entry name" value="DUF6048"/>
</dbReference>
<organism evidence="2 3">
    <name type="scientific">Seonamhaeicola aphaedonensis</name>
    <dbReference type="NCBI Taxonomy" id="1461338"/>
    <lineage>
        <taxon>Bacteria</taxon>
        <taxon>Pseudomonadati</taxon>
        <taxon>Bacteroidota</taxon>
        <taxon>Flavobacteriia</taxon>
        <taxon>Flavobacteriales</taxon>
        <taxon>Flavobacteriaceae</taxon>
    </lineage>
</organism>
<accession>A0A3D9HJE6</accession>
<feature type="chain" id="PRO_5017739386" description="Outer membrane protein with beta-barrel domain" evidence="1">
    <location>
        <begin position="31"/>
        <end position="247"/>
    </location>
</feature>
<protein>
    <recommendedName>
        <fullName evidence="4">Outer membrane protein with beta-barrel domain</fullName>
    </recommendedName>
</protein>
<reference evidence="2 3" key="1">
    <citation type="submission" date="2018-07" db="EMBL/GenBank/DDBJ databases">
        <title>Genomic Encyclopedia of Type Strains, Phase III (KMG-III): the genomes of soil and plant-associated and newly described type strains.</title>
        <authorList>
            <person name="Whitman W."/>
        </authorList>
    </citation>
    <scope>NUCLEOTIDE SEQUENCE [LARGE SCALE GENOMIC DNA]</scope>
    <source>
        <strain evidence="2 3">CECT 8487</strain>
    </source>
</reference>
<dbReference type="Pfam" id="PF19515">
    <property type="entry name" value="DUF6048"/>
    <property type="match status" value="1"/>
</dbReference>
<keyword evidence="1" id="KW-0732">Signal</keyword>
<evidence type="ECO:0000313" key="3">
    <source>
        <dbReference type="Proteomes" id="UP000256629"/>
    </source>
</evidence>
<evidence type="ECO:0008006" key="4">
    <source>
        <dbReference type="Google" id="ProtNLM"/>
    </source>
</evidence>
<evidence type="ECO:0000313" key="2">
    <source>
        <dbReference type="EMBL" id="RED49627.1"/>
    </source>
</evidence>
<dbReference type="Proteomes" id="UP000256629">
    <property type="component" value="Unassembled WGS sequence"/>
</dbReference>
<keyword evidence="3" id="KW-1185">Reference proteome</keyword>